<gene>
    <name evidence="1" type="ORF">DSO57_1018753</name>
</gene>
<proteinExistence type="predicted"/>
<dbReference type="Proteomes" id="UP001165960">
    <property type="component" value="Unassembled WGS sequence"/>
</dbReference>
<sequence length="136" mass="15120">MSLISSKDPDWMPGESEDQTPAFLELKYEDYQVKSLQSVGVLPSPNQVKINNVPHDPCTYAEVVSHLIEFLLKTSEEPSNDMYPKLIQIPDINPHSTVQPGLGNKVEEQKDSDANASALTNYCPPRPDPTQPLQDS</sequence>
<name>A0ACC2RV97_9FUNG</name>
<organism evidence="1 2">
    <name type="scientific">Entomophthora muscae</name>
    <dbReference type="NCBI Taxonomy" id="34485"/>
    <lineage>
        <taxon>Eukaryota</taxon>
        <taxon>Fungi</taxon>
        <taxon>Fungi incertae sedis</taxon>
        <taxon>Zoopagomycota</taxon>
        <taxon>Entomophthoromycotina</taxon>
        <taxon>Entomophthoromycetes</taxon>
        <taxon>Entomophthorales</taxon>
        <taxon>Entomophthoraceae</taxon>
        <taxon>Entomophthora</taxon>
    </lineage>
</organism>
<protein>
    <submittedName>
        <fullName evidence="1">Uncharacterized protein</fullName>
    </submittedName>
</protein>
<keyword evidence="2" id="KW-1185">Reference proteome</keyword>
<reference evidence="1" key="1">
    <citation type="submission" date="2022-04" db="EMBL/GenBank/DDBJ databases">
        <title>Genome of the entomopathogenic fungus Entomophthora muscae.</title>
        <authorList>
            <person name="Elya C."/>
            <person name="Lovett B.R."/>
            <person name="Lee E."/>
            <person name="Macias A.M."/>
            <person name="Hajek A.E."/>
            <person name="De Bivort B.L."/>
            <person name="Kasson M.T."/>
            <person name="De Fine Licht H.H."/>
            <person name="Stajich J.E."/>
        </authorList>
    </citation>
    <scope>NUCLEOTIDE SEQUENCE</scope>
    <source>
        <strain evidence="1">Berkeley</strain>
    </source>
</reference>
<dbReference type="EMBL" id="QTSX02006472">
    <property type="protein sequence ID" value="KAJ9054031.1"/>
    <property type="molecule type" value="Genomic_DNA"/>
</dbReference>
<accession>A0ACC2RV97</accession>
<evidence type="ECO:0000313" key="2">
    <source>
        <dbReference type="Proteomes" id="UP001165960"/>
    </source>
</evidence>
<comment type="caution">
    <text evidence="1">The sequence shown here is derived from an EMBL/GenBank/DDBJ whole genome shotgun (WGS) entry which is preliminary data.</text>
</comment>
<evidence type="ECO:0000313" key="1">
    <source>
        <dbReference type="EMBL" id="KAJ9054031.1"/>
    </source>
</evidence>